<accession>A0ABS8VD70</accession>
<gene>
    <name evidence="2" type="ORF">HAX54_033851</name>
</gene>
<name>A0ABS8VD70_DATST</name>
<feature type="region of interest" description="Disordered" evidence="1">
    <location>
        <begin position="77"/>
        <end position="124"/>
    </location>
</feature>
<proteinExistence type="predicted"/>
<dbReference type="EMBL" id="JACEIK010004346">
    <property type="protein sequence ID" value="MCD9645146.1"/>
    <property type="molecule type" value="Genomic_DNA"/>
</dbReference>
<evidence type="ECO:0000313" key="2">
    <source>
        <dbReference type="EMBL" id="MCD9645146.1"/>
    </source>
</evidence>
<evidence type="ECO:0000256" key="1">
    <source>
        <dbReference type="SAM" id="MobiDB-lite"/>
    </source>
</evidence>
<feature type="non-terminal residue" evidence="2">
    <location>
        <position position="279"/>
    </location>
</feature>
<protein>
    <submittedName>
        <fullName evidence="2">Uncharacterized protein</fullName>
    </submittedName>
</protein>
<keyword evidence="3" id="KW-1185">Reference proteome</keyword>
<dbReference type="Proteomes" id="UP000823775">
    <property type="component" value="Unassembled WGS sequence"/>
</dbReference>
<reference evidence="2 3" key="1">
    <citation type="journal article" date="2021" name="BMC Genomics">
        <title>Datura genome reveals duplications of psychoactive alkaloid biosynthetic genes and high mutation rate following tissue culture.</title>
        <authorList>
            <person name="Rajewski A."/>
            <person name="Carter-House D."/>
            <person name="Stajich J."/>
            <person name="Litt A."/>
        </authorList>
    </citation>
    <scope>NUCLEOTIDE SEQUENCE [LARGE SCALE GENOMIC DNA]</scope>
    <source>
        <strain evidence="2">AR-01</strain>
    </source>
</reference>
<comment type="caution">
    <text evidence="2">The sequence shown here is derived from an EMBL/GenBank/DDBJ whole genome shotgun (WGS) entry which is preliminary data.</text>
</comment>
<feature type="compositionally biased region" description="Basic and acidic residues" evidence="1">
    <location>
        <begin position="101"/>
        <end position="117"/>
    </location>
</feature>
<sequence>MSFKTSHCKIARLVVSNRCYYPECPVLVSNQWALRTGHSNQTGHGLKSKERTYGRIVRVGVNTNDPSYVFVGSTAATAAPPQSDDGSDEAESKGDNPPADNAEKGKGNAEEGNDDARSQGMMILRQRSPVTRRVLLKRLNLNDKGNPSRSIQEEPKSQINALNEVPKLKRLFKGYNMYWMAKTQGKYSMEMVREFYANYNYTLEKKAASKNAIKKEAVLHSVRVRAIPVDILERTITRWMANIIAKDKEGAKWVTGRKSIYKASLNFLAKSWWSIVRQR</sequence>
<evidence type="ECO:0000313" key="3">
    <source>
        <dbReference type="Proteomes" id="UP000823775"/>
    </source>
</evidence>
<organism evidence="2 3">
    <name type="scientific">Datura stramonium</name>
    <name type="common">Jimsonweed</name>
    <name type="synonym">Common thornapple</name>
    <dbReference type="NCBI Taxonomy" id="4076"/>
    <lineage>
        <taxon>Eukaryota</taxon>
        <taxon>Viridiplantae</taxon>
        <taxon>Streptophyta</taxon>
        <taxon>Embryophyta</taxon>
        <taxon>Tracheophyta</taxon>
        <taxon>Spermatophyta</taxon>
        <taxon>Magnoliopsida</taxon>
        <taxon>eudicotyledons</taxon>
        <taxon>Gunneridae</taxon>
        <taxon>Pentapetalae</taxon>
        <taxon>asterids</taxon>
        <taxon>lamiids</taxon>
        <taxon>Solanales</taxon>
        <taxon>Solanaceae</taxon>
        <taxon>Solanoideae</taxon>
        <taxon>Datureae</taxon>
        <taxon>Datura</taxon>
    </lineage>
</organism>